<dbReference type="AlphaFoldDB" id="A0A377BTH6"/>
<name>A0A377BTH6_ECOLX</name>
<evidence type="ECO:0000313" key="2">
    <source>
        <dbReference type="Proteomes" id="UP000254088"/>
    </source>
</evidence>
<evidence type="ECO:0000313" key="1">
    <source>
        <dbReference type="EMBL" id="STL76244.1"/>
    </source>
</evidence>
<organism evidence="1 2">
    <name type="scientific">Escherichia coli</name>
    <dbReference type="NCBI Taxonomy" id="562"/>
    <lineage>
        <taxon>Bacteria</taxon>
        <taxon>Pseudomonadati</taxon>
        <taxon>Pseudomonadota</taxon>
        <taxon>Gammaproteobacteria</taxon>
        <taxon>Enterobacterales</taxon>
        <taxon>Enterobacteriaceae</taxon>
        <taxon>Escherichia</taxon>
    </lineage>
</organism>
<dbReference type="Proteomes" id="UP000254088">
    <property type="component" value="Unassembled WGS sequence"/>
</dbReference>
<protein>
    <submittedName>
        <fullName evidence="1">Uncharacterized protein</fullName>
    </submittedName>
</protein>
<accession>A0A377BTH6</accession>
<proteinExistence type="predicted"/>
<gene>
    <name evidence="1" type="ORF">NCTC10429_00624</name>
</gene>
<reference evidence="1 2" key="1">
    <citation type="submission" date="2018-06" db="EMBL/GenBank/DDBJ databases">
        <authorList>
            <consortium name="Pathogen Informatics"/>
            <person name="Doyle S."/>
        </authorList>
    </citation>
    <scope>NUCLEOTIDE SEQUENCE [LARGE SCALE GENOMIC DNA]</scope>
    <source>
        <strain evidence="1 2">NCTC10429</strain>
    </source>
</reference>
<sequence>MFLHPGKILRIAPVIGMRFNRHFDQFKYIRAFAFPRLGINPNMMTSGGDCLSNTHKIALQTAKGKNIYINKKQRS</sequence>
<dbReference type="EMBL" id="UGEX01000001">
    <property type="protein sequence ID" value="STL76244.1"/>
    <property type="molecule type" value="Genomic_DNA"/>
</dbReference>